<reference evidence="5 6" key="1">
    <citation type="submission" date="2024-03" db="EMBL/GenBank/DDBJ databases">
        <title>Genome-scale model development and genomic sequencing of the oleaginous clade Lipomyces.</title>
        <authorList>
            <consortium name="Lawrence Berkeley National Laboratory"/>
            <person name="Czajka J.J."/>
            <person name="Han Y."/>
            <person name="Kim J."/>
            <person name="Mondo S.J."/>
            <person name="Hofstad B.A."/>
            <person name="Robles A."/>
            <person name="Haridas S."/>
            <person name="Riley R."/>
            <person name="LaButti K."/>
            <person name="Pangilinan J."/>
            <person name="Andreopoulos W."/>
            <person name="Lipzen A."/>
            <person name="Yan J."/>
            <person name="Wang M."/>
            <person name="Ng V."/>
            <person name="Grigoriev I.V."/>
            <person name="Spatafora J.W."/>
            <person name="Magnuson J.K."/>
            <person name="Baker S.E."/>
            <person name="Pomraning K.R."/>
        </authorList>
    </citation>
    <scope>NUCLEOTIDE SEQUENCE [LARGE SCALE GENOMIC DNA]</scope>
    <source>
        <strain evidence="5 6">Phaff 52-87</strain>
    </source>
</reference>
<dbReference type="Pfam" id="PF00611">
    <property type="entry name" value="FCH"/>
    <property type="match status" value="1"/>
</dbReference>
<dbReference type="PANTHER" id="PTHR23065:SF54">
    <property type="entry name" value="SUPPRESSOR OF YEAST PROFILIN DELETION"/>
    <property type="match status" value="1"/>
</dbReference>
<dbReference type="EMBL" id="JBBJBU010000002">
    <property type="protein sequence ID" value="KAK7206604.1"/>
    <property type="molecule type" value="Genomic_DNA"/>
</dbReference>
<evidence type="ECO:0000259" key="4">
    <source>
        <dbReference type="SMART" id="SM00055"/>
    </source>
</evidence>
<evidence type="ECO:0000256" key="3">
    <source>
        <dbReference type="SAM" id="MobiDB-lite"/>
    </source>
</evidence>
<feature type="compositionally biased region" description="Polar residues" evidence="3">
    <location>
        <begin position="284"/>
        <end position="293"/>
    </location>
</feature>
<evidence type="ECO:0000313" key="6">
    <source>
        <dbReference type="Proteomes" id="UP001498771"/>
    </source>
</evidence>
<evidence type="ECO:0000256" key="2">
    <source>
        <dbReference type="SAM" id="Coils"/>
    </source>
</evidence>
<proteinExistence type="predicted"/>
<dbReference type="InterPro" id="IPR018808">
    <property type="entry name" value="Muniscin_C"/>
</dbReference>
<feature type="compositionally biased region" description="Polar residues" evidence="3">
    <location>
        <begin position="408"/>
        <end position="423"/>
    </location>
</feature>
<feature type="compositionally biased region" description="Polar residues" evidence="3">
    <location>
        <begin position="367"/>
        <end position="393"/>
    </location>
</feature>
<feature type="domain" description="FCH" evidence="4">
    <location>
        <begin position="15"/>
        <end position="103"/>
    </location>
</feature>
<keyword evidence="1" id="KW-0254">Endocytosis</keyword>
<dbReference type="InterPro" id="IPR001060">
    <property type="entry name" value="FCH_dom"/>
</dbReference>
<feature type="region of interest" description="Disordered" evidence="3">
    <location>
        <begin position="260"/>
        <end position="395"/>
    </location>
</feature>
<evidence type="ECO:0000256" key="1">
    <source>
        <dbReference type="ARBA" id="ARBA00022583"/>
    </source>
</evidence>
<feature type="compositionally biased region" description="Low complexity" evidence="3">
    <location>
        <begin position="294"/>
        <end position="304"/>
    </location>
</feature>
<keyword evidence="6" id="KW-1185">Reference proteome</keyword>
<evidence type="ECO:0000313" key="5">
    <source>
        <dbReference type="EMBL" id="KAK7206604.1"/>
    </source>
</evidence>
<dbReference type="Proteomes" id="UP001498771">
    <property type="component" value="Unassembled WGS sequence"/>
</dbReference>
<name>A0ABR1F9S2_9ASCO</name>
<feature type="region of interest" description="Disordered" evidence="3">
    <location>
        <begin position="408"/>
        <end position="428"/>
    </location>
</feature>
<dbReference type="SUPFAM" id="SSF103657">
    <property type="entry name" value="BAR/IMD domain-like"/>
    <property type="match status" value="1"/>
</dbReference>
<feature type="region of interest" description="Disordered" evidence="3">
    <location>
        <begin position="577"/>
        <end position="686"/>
    </location>
</feature>
<dbReference type="RefSeq" id="XP_064769637.1">
    <property type="nucleotide sequence ID" value="XM_064909388.1"/>
</dbReference>
<dbReference type="PANTHER" id="PTHR23065">
    <property type="entry name" value="PROLINE-SERINE-THREONINE PHOSPHATASE INTERACTING PROTEIN 1"/>
    <property type="match status" value="1"/>
</dbReference>
<comment type="caution">
    <text evidence="5">The sequence shown here is derived from an EMBL/GenBank/DDBJ whole genome shotgun (WGS) entry which is preliminary data.</text>
</comment>
<feature type="compositionally biased region" description="Basic and acidic residues" evidence="3">
    <location>
        <begin position="356"/>
        <end position="366"/>
    </location>
</feature>
<feature type="coiled-coil region" evidence="2">
    <location>
        <begin position="127"/>
        <end position="154"/>
    </location>
</feature>
<keyword evidence="2" id="KW-0175">Coiled coil</keyword>
<dbReference type="Pfam" id="PF10291">
    <property type="entry name" value="muHD"/>
    <property type="match status" value="1"/>
</dbReference>
<dbReference type="GeneID" id="90034900"/>
<sequence length="958" mass="102754">MDSLSRSEYADKILSSISPAEAVTLLGDRLQYARKANEELANWIEERYRIELEYATALAKLSSRNISADVQEAGLGSFAAVWGKVAESTNTLAGASQSFANKLQAEIIHTLKRHASLDGGDREWSEMRMIQTNLATLADDVASAEEKVEKYKRKGSSKIASAHAGVNEIVAEWDSQAPLVFEKLQGLDETRLMMLKDTLTRYQTSEVDKAQRIVSICEGNLNELLSFDPADEIKMYAVQVQTNGLPHRSTRQTSLALVGTHGAGTGSRAAPPPPPHGHGRPSSQQLQQAAARTSSLNALSSPSSSKRRSSVATEDSVTPATPGKSRFNRMSTILRKSETGGRRLFGSSKDKKNKHHMEQIDVRESAETSSLASNRSSQYASFSGPTGRNTTSGAVPVAPAQVVPPAAMTQTPSYSSSVFNSGMNGHGDDPDAINIIGTSQAQQQQPQPTVTSIPTPAEPAVAVRESEVDDEGYSIPPPVAKGSAVAEMDETYGELQQETGHALAIDIQSTPLKDEQDEEQAARERVASSLRMKPTVAASRSMRGRRGENAASKLYPGGVPSLAGDVPALPVGLTKIMNNGHGVPPPPPPASHRGSLETTRVEEKAQSPVEKSLPPISPTEEDEFHNALEERVPTLPVAEDESAPLTGTAVTTEKEISTPVVDDEGDEDEDDEEVETAEEEEEAVETAEPVIPILPDLTSSIVETVNVSLHGGEPSRVLIVGDIALSYSGSATKPVPLRLMGTETLDRVHPSAQVITSVEDDDDEEDGYVLHPDRLSSVPTITFKYSVTNADYVPIIVKPSWKFEPHQTSVIIRYVLNPSYPAEELVLSDMSLVVSIEGAPATAAQSKPPGVFNREAGHLAIVLTSAETPEIRLRKGVEGNALVRFWTDGQAKEGNGGRGGVSLAFRYAPEDSASGLLVEIKDAVDQKESDPFADESEGEWAAVPAIRSIVSGMYFASE</sequence>
<dbReference type="Gene3D" id="1.20.1270.60">
    <property type="entry name" value="Arfaptin homology (AH) domain/BAR domain"/>
    <property type="match status" value="1"/>
</dbReference>
<dbReference type="SMART" id="SM00055">
    <property type="entry name" value="FCH"/>
    <property type="match status" value="1"/>
</dbReference>
<gene>
    <name evidence="5" type="ORF">BZA70DRAFT_108363</name>
</gene>
<feature type="region of interest" description="Disordered" evidence="3">
    <location>
        <begin position="533"/>
        <end position="552"/>
    </location>
</feature>
<feature type="compositionally biased region" description="Acidic residues" evidence="3">
    <location>
        <begin position="661"/>
        <end position="685"/>
    </location>
</feature>
<dbReference type="InterPro" id="IPR027267">
    <property type="entry name" value="AH/BAR_dom_sf"/>
</dbReference>
<accession>A0ABR1F9S2</accession>
<protein>
    <submittedName>
        <fullName evidence="5">Muniscin C-terminal mu homology domain-containing protein</fullName>
    </submittedName>
</protein>
<organism evidence="5 6">
    <name type="scientific">Myxozyma melibiosi</name>
    <dbReference type="NCBI Taxonomy" id="54550"/>
    <lineage>
        <taxon>Eukaryota</taxon>
        <taxon>Fungi</taxon>
        <taxon>Dikarya</taxon>
        <taxon>Ascomycota</taxon>
        <taxon>Saccharomycotina</taxon>
        <taxon>Lipomycetes</taxon>
        <taxon>Lipomycetales</taxon>
        <taxon>Lipomycetaceae</taxon>
        <taxon>Myxozyma</taxon>
    </lineage>
</organism>